<dbReference type="Proteomes" id="UP000028582">
    <property type="component" value="Unassembled WGS sequence"/>
</dbReference>
<dbReference type="EMBL" id="ANJA01002211">
    <property type="protein sequence ID" value="ETO71400.1"/>
    <property type="molecule type" value="Genomic_DNA"/>
</dbReference>
<dbReference type="AlphaFoldDB" id="A0A080ZXN9"/>
<feature type="region of interest" description="Disordered" evidence="1">
    <location>
        <begin position="341"/>
        <end position="362"/>
    </location>
</feature>
<reference evidence="2 3" key="1">
    <citation type="submission" date="2013-11" db="EMBL/GenBank/DDBJ databases">
        <title>The Genome Sequence of Phytophthora parasitica P1976.</title>
        <authorList>
            <consortium name="The Broad Institute Genomics Platform"/>
            <person name="Russ C."/>
            <person name="Tyler B."/>
            <person name="Panabieres F."/>
            <person name="Shan W."/>
            <person name="Tripathy S."/>
            <person name="Grunwald N."/>
            <person name="Machado M."/>
            <person name="Johnson C.S."/>
            <person name="Walker B."/>
            <person name="Young S."/>
            <person name="Zeng Q."/>
            <person name="Gargeya S."/>
            <person name="Fitzgerald M."/>
            <person name="Haas B."/>
            <person name="Abouelleil A."/>
            <person name="Allen A.W."/>
            <person name="Alvarado L."/>
            <person name="Arachchi H.M."/>
            <person name="Berlin A.M."/>
            <person name="Chapman S.B."/>
            <person name="Gainer-Dewar J."/>
            <person name="Goldberg J."/>
            <person name="Griggs A."/>
            <person name="Gujja S."/>
            <person name="Hansen M."/>
            <person name="Howarth C."/>
            <person name="Imamovic A."/>
            <person name="Ireland A."/>
            <person name="Larimer J."/>
            <person name="McCowan C."/>
            <person name="Murphy C."/>
            <person name="Pearson M."/>
            <person name="Poon T.W."/>
            <person name="Priest M."/>
            <person name="Roberts A."/>
            <person name="Saif S."/>
            <person name="Shea T."/>
            <person name="Sisk P."/>
            <person name="Sykes S."/>
            <person name="Wortman J."/>
            <person name="Nusbaum C."/>
            <person name="Birren B."/>
        </authorList>
    </citation>
    <scope>NUCLEOTIDE SEQUENCE [LARGE SCALE GENOMIC DNA]</scope>
    <source>
        <strain evidence="2 3">P1976</strain>
    </source>
</reference>
<feature type="compositionally biased region" description="Basic residues" evidence="1">
    <location>
        <begin position="247"/>
        <end position="260"/>
    </location>
</feature>
<evidence type="ECO:0000313" key="3">
    <source>
        <dbReference type="Proteomes" id="UP000028582"/>
    </source>
</evidence>
<name>A0A080ZXN9_PHYNI</name>
<evidence type="ECO:0000313" key="2">
    <source>
        <dbReference type="EMBL" id="ETO71400.1"/>
    </source>
</evidence>
<proteinExistence type="predicted"/>
<feature type="region of interest" description="Disordered" evidence="1">
    <location>
        <begin position="221"/>
        <end position="285"/>
    </location>
</feature>
<gene>
    <name evidence="2" type="ORF">F444_12258</name>
</gene>
<feature type="non-terminal residue" evidence="2">
    <location>
        <position position="1"/>
    </location>
</feature>
<protein>
    <recommendedName>
        <fullName evidence="4">No apical meristem-associated C-terminal domain-containing protein</fullName>
    </recommendedName>
</protein>
<organism evidence="2 3">
    <name type="scientific">Phytophthora nicotianae P1976</name>
    <dbReference type="NCBI Taxonomy" id="1317066"/>
    <lineage>
        <taxon>Eukaryota</taxon>
        <taxon>Sar</taxon>
        <taxon>Stramenopiles</taxon>
        <taxon>Oomycota</taxon>
        <taxon>Peronosporomycetes</taxon>
        <taxon>Peronosporales</taxon>
        <taxon>Peronosporaceae</taxon>
        <taxon>Phytophthora</taxon>
    </lineage>
</organism>
<dbReference type="OrthoDB" id="105906at2759"/>
<evidence type="ECO:0008006" key="4">
    <source>
        <dbReference type="Google" id="ProtNLM"/>
    </source>
</evidence>
<comment type="caution">
    <text evidence="2">The sequence shown here is derived from an EMBL/GenBank/DDBJ whole genome shotgun (WGS) entry which is preliminary data.</text>
</comment>
<dbReference type="PANTHER" id="PTHR45023">
    <property type="match status" value="1"/>
</dbReference>
<accession>A0A080ZXN9</accession>
<dbReference type="PANTHER" id="PTHR45023:SF4">
    <property type="entry name" value="GLYCINE-RICH PROTEIN-RELATED"/>
    <property type="match status" value="1"/>
</dbReference>
<feature type="region of interest" description="Disordered" evidence="1">
    <location>
        <begin position="510"/>
        <end position="547"/>
    </location>
</feature>
<evidence type="ECO:0000256" key="1">
    <source>
        <dbReference type="SAM" id="MobiDB-lite"/>
    </source>
</evidence>
<sequence length="622" mass="71001">ERFASVTSTASMVLSSPLFSSCPGRGAPEAFAALTQSWVAVVSNMESLTPELLDSSSPNSENYSTEDDDMFWALVHQGYCAKFDEPDKAEDMQTLRLQWETVRSRVADFNEILTEIWPNEPAKHLNTLPKRDRHKLLKQVLVLFQDRTGEHFQHLEVWNVLTQHAKWERVLKPLILREKTAKAPVTASKVEEEIPNDETMSCGEQLTPVGRDLAVVVVEATPESSGDSEEKVKRPASISLTTQPWSSKKRITGAKRRKMMPTRVEQQIDSMDEEEEPSRKSPLETNCVNADYVEIEEMSRAIGNVTCVTPDRSVKTTQATEYINKHDSGSDSEATSILSASNHENTGRSTYVETGASPEQTEEPTQSVAAAYLALAWANVSCSWADISPRLEESNDWFWFHVSSIYLDFVAKPDCHSDIKTVLKNCWHEIRTQIVVFHHLYEELKGDNTISRADRESTVSRAQEAYWEQCGHWFQYRAVWEFLERHSDWEDVLKPLLLGLDKRTTANDAFSSESAGNIPHKLTDEEISGGSEESEPPRVISDRDHLHSVNPKNWPPETWFETTEKKKNSTMSAEWLEWNKHLLEMQIMTRSEVGLSPEALEYLRLRRQQILQRTRMQMQLSK</sequence>